<comment type="pathway">
    <text evidence="3">Secondary metabolite biosynthesis; terpenoid biosynthesis.</text>
</comment>
<reference evidence="13" key="1">
    <citation type="journal article" date="2019" name="Environ. Microbiol.">
        <title>Fungal ecological strategies reflected in gene transcription - a case study of two litter decomposers.</title>
        <authorList>
            <person name="Barbi F."/>
            <person name="Kohler A."/>
            <person name="Barry K."/>
            <person name="Baskaran P."/>
            <person name="Daum C."/>
            <person name="Fauchery L."/>
            <person name="Ihrmark K."/>
            <person name="Kuo A."/>
            <person name="LaButti K."/>
            <person name="Lipzen A."/>
            <person name="Morin E."/>
            <person name="Grigoriev I.V."/>
            <person name="Henrissat B."/>
            <person name="Lindahl B."/>
            <person name="Martin F."/>
        </authorList>
    </citation>
    <scope>NUCLEOTIDE SEQUENCE</scope>
    <source>
        <strain evidence="13">JB14</strain>
    </source>
</reference>
<dbReference type="GO" id="GO:0005506">
    <property type="term" value="F:iron ion binding"/>
    <property type="evidence" value="ECO:0007669"/>
    <property type="project" value="InterPro"/>
</dbReference>
<evidence type="ECO:0000256" key="5">
    <source>
        <dbReference type="ARBA" id="ARBA00022617"/>
    </source>
</evidence>
<dbReference type="OrthoDB" id="1470350at2759"/>
<dbReference type="Gene3D" id="1.10.630.10">
    <property type="entry name" value="Cytochrome P450"/>
    <property type="match status" value="1"/>
</dbReference>
<proteinExistence type="inferred from homology"/>
<sequence length="100" mass="11307">QDDVISLLKPITGLDRTEMHEIAIPRGTSILLSILNANRNPELWDKNANEWKPERWLAPLLPDALVEARIPGVYSHMYMTFIGGGRSCMCTKLKESELTD</sequence>
<feature type="non-terminal residue" evidence="13">
    <location>
        <position position="1"/>
    </location>
</feature>
<evidence type="ECO:0000313" key="13">
    <source>
        <dbReference type="EMBL" id="KAE9386990.1"/>
    </source>
</evidence>
<keyword evidence="5" id="KW-0349">Heme</keyword>
<dbReference type="SUPFAM" id="SSF48264">
    <property type="entry name" value="Cytochrome P450"/>
    <property type="match status" value="1"/>
</dbReference>
<dbReference type="PANTHER" id="PTHR24305">
    <property type="entry name" value="CYTOCHROME P450"/>
    <property type="match status" value="1"/>
</dbReference>
<keyword evidence="6" id="KW-0812">Transmembrane</keyword>
<keyword evidence="11" id="KW-0503">Monooxygenase</keyword>
<evidence type="ECO:0000256" key="12">
    <source>
        <dbReference type="ARBA" id="ARBA00023136"/>
    </source>
</evidence>
<keyword evidence="7" id="KW-0479">Metal-binding</keyword>
<evidence type="ECO:0000256" key="1">
    <source>
        <dbReference type="ARBA" id="ARBA00001971"/>
    </source>
</evidence>
<dbReference type="GO" id="GO:0004497">
    <property type="term" value="F:monooxygenase activity"/>
    <property type="evidence" value="ECO:0007669"/>
    <property type="project" value="UniProtKB-KW"/>
</dbReference>
<accession>A0A6A4GNT7</accession>
<evidence type="ECO:0000313" key="14">
    <source>
        <dbReference type="Proteomes" id="UP000799118"/>
    </source>
</evidence>
<name>A0A6A4GNT7_9AGAR</name>
<dbReference type="InterPro" id="IPR036396">
    <property type="entry name" value="Cyt_P450_sf"/>
</dbReference>
<dbReference type="Pfam" id="PF00067">
    <property type="entry name" value="p450"/>
    <property type="match status" value="1"/>
</dbReference>
<dbReference type="AlphaFoldDB" id="A0A6A4GNT7"/>
<gene>
    <name evidence="13" type="ORF">BT96DRAFT_838317</name>
</gene>
<evidence type="ECO:0000256" key="9">
    <source>
        <dbReference type="ARBA" id="ARBA00023002"/>
    </source>
</evidence>
<keyword evidence="14" id="KW-1185">Reference proteome</keyword>
<keyword evidence="12" id="KW-0472">Membrane</keyword>
<comment type="similarity">
    <text evidence="4">Belongs to the cytochrome P450 family.</text>
</comment>
<evidence type="ECO:0000256" key="10">
    <source>
        <dbReference type="ARBA" id="ARBA00023004"/>
    </source>
</evidence>
<keyword evidence="10" id="KW-0408">Iron</keyword>
<dbReference type="GO" id="GO:0020037">
    <property type="term" value="F:heme binding"/>
    <property type="evidence" value="ECO:0007669"/>
    <property type="project" value="InterPro"/>
</dbReference>
<protein>
    <recommendedName>
        <fullName evidence="15">Cytochrome P450</fullName>
    </recommendedName>
</protein>
<keyword evidence="9" id="KW-0560">Oxidoreductase</keyword>
<dbReference type="EMBL" id="ML769832">
    <property type="protein sequence ID" value="KAE9386990.1"/>
    <property type="molecule type" value="Genomic_DNA"/>
</dbReference>
<evidence type="ECO:0000256" key="4">
    <source>
        <dbReference type="ARBA" id="ARBA00010617"/>
    </source>
</evidence>
<evidence type="ECO:0008006" key="15">
    <source>
        <dbReference type="Google" id="ProtNLM"/>
    </source>
</evidence>
<dbReference type="GO" id="GO:0016705">
    <property type="term" value="F:oxidoreductase activity, acting on paired donors, with incorporation or reduction of molecular oxygen"/>
    <property type="evidence" value="ECO:0007669"/>
    <property type="project" value="InterPro"/>
</dbReference>
<organism evidence="13 14">
    <name type="scientific">Gymnopus androsaceus JB14</name>
    <dbReference type="NCBI Taxonomy" id="1447944"/>
    <lineage>
        <taxon>Eukaryota</taxon>
        <taxon>Fungi</taxon>
        <taxon>Dikarya</taxon>
        <taxon>Basidiomycota</taxon>
        <taxon>Agaricomycotina</taxon>
        <taxon>Agaricomycetes</taxon>
        <taxon>Agaricomycetidae</taxon>
        <taxon>Agaricales</taxon>
        <taxon>Marasmiineae</taxon>
        <taxon>Omphalotaceae</taxon>
        <taxon>Gymnopus</taxon>
    </lineage>
</organism>
<evidence type="ECO:0000256" key="11">
    <source>
        <dbReference type="ARBA" id="ARBA00023033"/>
    </source>
</evidence>
<dbReference type="PANTHER" id="PTHR24305:SF166">
    <property type="entry name" value="CYTOCHROME P450 12A4, MITOCHONDRIAL-RELATED"/>
    <property type="match status" value="1"/>
</dbReference>
<dbReference type="Proteomes" id="UP000799118">
    <property type="component" value="Unassembled WGS sequence"/>
</dbReference>
<keyword evidence="8" id="KW-1133">Transmembrane helix</keyword>
<evidence type="ECO:0000256" key="3">
    <source>
        <dbReference type="ARBA" id="ARBA00004721"/>
    </source>
</evidence>
<dbReference type="InterPro" id="IPR050121">
    <property type="entry name" value="Cytochrome_P450_monoxygenase"/>
</dbReference>
<dbReference type="GO" id="GO:0016020">
    <property type="term" value="C:membrane"/>
    <property type="evidence" value="ECO:0007669"/>
    <property type="project" value="UniProtKB-SubCell"/>
</dbReference>
<evidence type="ECO:0000256" key="2">
    <source>
        <dbReference type="ARBA" id="ARBA00004370"/>
    </source>
</evidence>
<evidence type="ECO:0000256" key="6">
    <source>
        <dbReference type="ARBA" id="ARBA00022692"/>
    </source>
</evidence>
<evidence type="ECO:0000256" key="8">
    <source>
        <dbReference type="ARBA" id="ARBA00022989"/>
    </source>
</evidence>
<comment type="subcellular location">
    <subcellularLocation>
        <location evidence="2">Membrane</location>
    </subcellularLocation>
</comment>
<comment type="cofactor">
    <cofactor evidence="1">
        <name>heme</name>
        <dbReference type="ChEBI" id="CHEBI:30413"/>
    </cofactor>
</comment>
<evidence type="ECO:0000256" key="7">
    <source>
        <dbReference type="ARBA" id="ARBA00022723"/>
    </source>
</evidence>
<dbReference type="InterPro" id="IPR001128">
    <property type="entry name" value="Cyt_P450"/>
</dbReference>